<dbReference type="Gene3D" id="3.20.20.120">
    <property type="entry name" value="Enolase-like C-terminal domain"/>
    <property type="match status" value="1"/>
</dbReference>
<accession>A0A926CZF4</accession>
<dbReference type="InterPro" id="IPR013342">
    <property type="entry name" value="Mandelate_racemase_C"/>
</dbReference>
<dbReference type="SFLD" id="SFLDS00001">
    <property type="entry name" value="Enolase"/>
    <property type="match status" value="1"/>
</dbReference>
<dbReference type="Gene3D" id="3.30.390.10">
    <property type="entry name" value="Enolase-like, N-terminal domain"/>
    <property type="match status" value="1"/>
</dbReference>
<dbReference type="InterPro" id="IPR034593">
    <property type="entry name" value="DgoD-like"/>
</dbReference>
<evidence type="ECO:0000256" key="2">
    <source>
        <dbReference type="ARBA" id="ARBA00010339"/>
    </source>
</evidence>
<proteinExistence type="inferred from homology"/>
<dbReference type="FunFam" id="3.20.20.120:FF:000011">
    <property type="entry name" value="D-galactonate dehydratase family member VSWAT3_13707"/>
    <property type="match status" value="1"/>
</dbReference>
<keyword evidence="7" id="KW-1185">Reference proteome</keyword>
<keyword evidence="4" id="KW-0460">Magnesium</keyword>
<feature type="domain" description="Mandelate racemase/muconate lactonizing enzyme C-terminal" evidence="5">
    <location>
        <begin position="149"/>
        <end position="269"/>
    </location>
</feature>
<evidence type="ECO:0000313" key="7">
    <source>
        <dbReference type="Proteomes" id="UP000654279"/>
    </source>
</evidence>
<dbReference type="GO" id="GO:0000287">
    <property type="term" value="F:magnesium ion binding"/>
    <property type="evidence" value="ECO:0007669"/>
    <property type="project" value="UniProtKB-ARBA"/>
</dbReference>
<dbReference type="Proteomes" id="UP000654279">
    <property type="component" value="Unassembled WGS sequence"/>
</dbReference>
<dbReference type="EMBL" id="JACRSO010000001">
    <property type="protein sequence ID" value="MBC8528744.1"/>
    <property type="molecule type" value="Genomic_DNA"/>
</dbReference>
<comment type="caution">
    <text evidence="6">The sequence shown here is derived from an EMBL/GenBank/DDBJ whole genome shotgun (WGS) entry which is preliminary data.</text>
</comment>
<dbReference type="Pfam" id="PF02746">
    <property type="entry name" value="MR_MLE_N"/>
    <property type="match status" value="1"/>
</dbReference>
<evidence type="ECO:0000313" key="6">
    <source>
        <dbReference type="EMBL" id="MBC8528744.1"/>
    </source>
</evidence>
<dbReference type="RefSeq" id="WP_249284697.1">
    <property type="nucleotide sequence ID" value="NZ_JACRSO010000001.1"/>
</dbReference>
<dbReference type="GO" id="GO:0009063">
    <property type="term" value="P:amino acid catabolic process"/>
    <property type="evidence" value="ECO:0007669"/>
    <property type="project" value="InterPro"/>
</dbReference>
<dbReference type="InterPro" id="IPR029065">
    <property type="entry name" value="Enolase_C-like"/>
</dbReference>
<dbReference type="InterPro" id="IPR036849">
    <property type="entry name" value="Enolase-like_C_sf"/>
</dbReference>
<dbReference type="PANTHER" id="PTHR48080">
    <property type="entry name" value="D-GALACTONATE DEHYDRATASE-RELATED"/>
    <property type="match status" value="1"/>
</dbReference>
<name>A0A926CZF4_9FIRM</name>
<evidence type="ECO:0000256" key="3">
    <source>
        <dbReference type="ARBA" id="ARBA00022723"/>
    </source>
</evidence>
<organism evidence="6 7">
    <name type="scientific">Luoshenia tenuis</name>
    <dbReference type="NCBI Taxonomy" id="2763654"/>
    <lineage>
        <taxon>Bacteria</taxon>
        <taxon>Bacillati</taxon>
        <taxon>Bacillota</taxon>
        <taxon>Clostridia</taxon>
        <taxon>Christensenellales</taxon>
        <taxon>Christensenellaceae</taxon>
        <taxon>Luoshenia</taxon>
    </lineage>
</organism>
<dbReference type="SMART" id="SM00922">
    <property type="entry name" value="MR_MLE"/>
    <property type="match status" value="1"/>
</dbReference>
<dbReference type="InterPro" id="IPR029017">
    <property type="entry name" value="Enolase-like_N"/>
</dbReference>
<dbReference type="SUPFAM" id="SSF51604">
    <property type="entry name" value="Enolase C-terminal domain-like"/>
    <property type="match status" value="1"/>
</dbReference>
<protein>
    <submittedName>
        <fullName evidence="6">Starvation-sensing protein RspA</fullName>
    </submittedName>
</protein>
<dbReference type="InterPro" id="IPR013341">
    <property type="entry name" value="Mandelate_racemase_N_dom"/>
</dbReference>
<reference evidence="6" key="1">
    <citation type="submission" date="2020-08" db="EMBL/GenBank/DDBJ databases">
        <title>Genome public.</title>
        <authorList>
            <person name="Liu C."/>
            <person name="Sun Q."/>
        </authorList>
    </citation>
    <scope>NUCLEOTIDE SEQUENCE</scope>
    <source>
        <strain evidence="6">NSJ-44</strain>
    </source>
</reference>
<comment type="function">
    <text evidence="1">Has no detectable activity with D-mannonate and with a panel of 70 other acid sugars (in vitro), in spite of the conservation of the residues that are expected to be important for catalytic activity and cofactor binding. May have evolved a divergent function.</text>
</comment>
<dbReference type="PANTHER" id="PTHR48080:SF6">
    <property type="entry name" value="STARVATION-SENSING PROTEIN RSPA"/>
    <property type="match status" value="1"/>
</dbReference>
<evidence type="ECO:0000259" key="5">
    <source>
        <dbReference type="SMART" id="SM00922"/>
    </source>
</evidence>
<evidence type="ECO:0000256" key="1">
    <source>
        <dbReference type="ARBA" id="ARBA00003553"/>
    </source>
</evidence>
<evidence type="ECO:0000256" key="4">
    <source>
        <dbReference type="ARBA" id="ARBA00022842"/>
    </source>
</evidence>
<sequence>MPVTIRDVRVIMTAPPQDQKGEASGKAGKEIYAGPNLVVVRIDTSDAGLYGLGCATYTQRAAAVKTAVETYLKPLILGRNVDEIEDIWHICMVNPYWRNGPVLNNAVSGVDQALWDIKGKRAGMPVYQLLGGKCREGVLAYRHADGRDPIEVEDNVRRFMEQGFTHVRIQQGLYGGRDQRLHQTINPREGAYYDPKQYMKTTVGLFEHIRSQLGDQVELLHDIHERLAPQYAVQLAKALEPYDLFFLEDALPPEQVAYFRQIRAQSAIPLAMGELFVNPTEWMPLISERLIDYIRCHISQIGGLTPARKLAAVCEAFGLRTAWHGPPDVSPIGHAANIHLDLATRNFGIQEWPHISEQLREVFPGTPETRDGYIYLNEAPGWGVEIDEKAAAKYPCVHEPPRWTAARLPDGTSVTP</sequence>
<keyword evidence="3" id="KW-0479">Metal-binding</keyword>
<comment type="similarity">
    <text evidence="2">Belongs to the mandelate racemase/muconate lactonizing enzyme family. GalD subfamily.</text>
</comment>
<dbReference type="InterPro" id="IPR018110">
    <property type="entry name" value="Mandel_Rmase/mucon_lact_enz_CS"/>
</dbReference>
<dbReference type="SUPFAM" id="SSF54826">
    <property type="entry name" value="Enolase N-terminal domain-like"/>
    <property type="match status" value="1"/>
</dbReference>
<dbReference type="AlphaFoldDB" id="A0A926CZF4"/>
<dbReference type="Pfam" id="PF13378">
    <property type="entry name" value="MR_MLE_C"/>
    <property type="match status" value="1"/>
</dbReference>
<dbReference type="PROSITE" id="PS00908">
    <property type="entry name" value="MR_MLE_1"/>
    <property type="match status" value="1"/>
</dbReference>
<gene>
    <name evidence="6" type="ORF">H8699_04730</name>
</gene>